<dbReference type="InterPro" id="IPR029058">
    <property type="entry name" value="AB_hydrolase_fold"/>
</dbReference>
<evidence type="ECO:0000313" key="2">
    <source>
        <dbReference type="EMBL" id="ORA70275.1"/>
    </source>
</evidence>
<dbReference type="SUPFAM" id="SSF53474">
    <property type="entry name" value="alpha/beta-Hydrolases"/>
    <property type="match status" value="1"/>
</dbReference>
<name>A0A1X0DCZ8_9MYCO</name>
<protein>
    <submittedName>
        <fullName evidence="2">Esterase</fullName>
    </submittedName>
</protein>
<evidence type="ECO:0000313" key="3">
    <source>
        <dbReference type="Proteomes" id="UP000192801"/>
    </source>
</evidence>
<dbReference type="InterPro" id="IPR049492">
    <property type="entry name" value="BD-FAE-like_dom"/>
</dbReference>
<keyword evidence="3" id="KW-1185">Reference proteome</keyword>
<proteinExistence type="predicted"/>
<dbReference type="EMBL" id="MVHS01000023">
    <property type="protein sequence ID" value="ORA70275.1"/>
    <property type="molecule type" value="Genomic_DNA"/>
</dbReference>
<evidence type="ECO:0000256" key="1">
    <source>
        <dbReference type="ARBA" id="ARBA00022801"/>
    </source>
</evidence>
<dbReference type="PANTHER" id="PTHR48081:SF33">
    <property type="entry name" value="KYNURENINE FORMAMIDASE"/>
    <property type="match status" value="1"/>
</dbReference>
<dbReference type="Proteomes" id="UP000192801">
    <property type="component" value="Unassembled WGS sequence"/>
</dbReference>
<gene>
    <name evidence="2" type="ORF">BST26_11315</name>
</gene>
<keyword evidence="1" id="KW-0378">Hydrolase</keyword>
<dbReference type="OrthoDB" id="9803828at2"/>
<dbReference type="PANTHER" id="PTHR48081">
    <property type="entry name" value="AB HYDROLASE SUPERFAMILY PROTEIN C4A8.06C"/>
    <property type="match status" value="1"/>
</dbReference>
<sequence>MRKRNRPRPLLRAVVELANAANAVRPLTRDSWNAIPVFFLGWPASELAPWLGTASVIDTLRRWRRGDFNGRTGPLAIALTAVSWVLLAFVHQRNLRSMPYYEEPLRDALGENYKAVVRPSRIRLAAGLFRAGSARRRYVERADTVRYGPHRANRADIWHRRDLRPDAKAPVLVNIPGGAWVIGMRRPQAYPLMGHLADEGWVCVSIGYRVSPLHTWPDQIVDVKRALAWVKENIADYGGDPDFIALSGGSAGGHMTALAALTPNDPQWQPGFEDADTSVVAAVPVYGRYDMVSTEGVGRGPFVKVLLRWLVMKKDWRTHPEIYRDASPINHIRPDAPPFFVLHGTNDSLIAVEEARDFVAALEPVSQAPVVYAEIPGAQHAFDIFGSSHGHYTAVAIARFLDWVRGMAVTGRDVTEAPLDSEAEAEAAG</sequence>
<dbReference type="Pfam" id="PF20434">
    <property type="entry name" value="BD-FAE"/>
    <property type="match status" value="1"/>
</dbReference>
<reference evidence="2 3" key="1">
    <citation type="submission" date="2016-12" db="EMBL/GenBank/DDBJ databases">
        <title>The new phylogeny of genus Mycobacterium.</title>
        <authorList>
            <person name="Tortoli E."/>
            <person name="Trovato A."/>
            <person name="Cirillo D.M."/>
        </authorList>
    </citation>
    <scope>NUCLEOTIDE SEQUENCE [LARGE SCALE GENOMIC DNA]</scope>
    <source>
        <strain evidence="2 3">DSM 45130</strain>
    </source>
</reference>
<dbReference type="AlphaFoldDB" id="A0A1X0DCZ8"/>
<dbReference type="RefSeq" id="WP_083031036.1">
    <property type="nucleotide sequence ID" value="NZ_AP022618.1"/>
</dbReference>
<dbReference type="InterPro" id="IPR050300">
    <property type="entry name" value="GDXG_lipolytic_enzyme"/>
</dbReference>
<dbReference type="GO" id="GO:0016787">
    <property type="term" value="F:hydrolase activity"/>
    <property type="evidence" value="ECO:0007669"/>
    <property type="project" value="UniProtKB-KW"/>
</dbReference>
<dbReference type="Gene3D" id="3.40.50.1820">
    <property type="entry name" value="alpha/beta hydrolase"/>
    <property type="match status" value="1"/>
</dbReference>
<accession>A0A1X0DCZ8</accession>
<organism evidence="2 3">
    <name type="scientific">Mycolicibacterium insubricum</name>
    <dbReference type="NCBI Taxonomy" id="444597"/>
    <lineage>
        <taxon>Bacteria</taxon>
        <taxon>Bacillati</taxon>
        <taxon>Actinomycetota</taxon>
        <taxon>Actinomycetes</taxon>
        <taxon>Mycobacteriales</taxon>
        <taxon>Mycobacteriaceae</taxon>
        <taxon>Mycolicibacterium</taxon>
    </lineage>
</organism>
<comment type="caution">
    <text evidence="2">The sequence shown here is derived from an EMBL/GenBank/DDBJ whole genome shotgun (WGS) entry which is preliminary data.</text>
</comment>
<dbReference type="STRING" id="444597.BST26_11315"/>